<dbReference type="GO" id="GO:0005654">
    <property type="term" value="C:nucleoplasm"/>
    <property type="evidence" value="ECO:0007669"/>
    <property type="project" value="TreeGrafter"/>
</dbReference>
<evidence type="ECO:0000256" key="2">
    <source>
        <dbReference type="SAM" id="SignalP"/>
    </source>
</evidence>
<dbReference type="AlphaFoldDB" id="A0A074VPG1"/>
<dbReference type="RefSeq" id="XP_040876605.1">
    <property type="nucleotide sequence ID" value="XM_041028648.1"/>
</dbReference>
<gene>
    <name evidence="3" type="ORF">M437DRAFT_87486</name>
</gene>
<accession>A0A074VPG1</accession>
<dbReference type="GeneID" id="63922021"/>
<dbReference type="InterPro" id="IPR039191">
    <property type="entry name" value="Nopp140-like"/>
</dbReference>
<evidence type="ECO:0000256" key="1">
    <source>
        <dbReference type="SAM" id="MobiDB-lite"/>
    </source>
</evidence>
<organism evidence="3 4">
    <name type="scientific">Aureobasidium melanogenum (strain CBS 110374)</name>
    <name type="common">Aureobasidium pullulans var. melanogenum</name>
    <dbReference type="NCBI Taxonomy" id="1043003"/>
    <lineage>
        <taxon>Eukaryota</taxon>
        <taxon>Fungi</taxon>
        <taxon>Dikarya</taxon>
        <taxon>Ascomycota</taxon>
        <taxon>Pezizomycotina</taxon>
        <taxon>Dothideomycetes</taxon>
        <taxon>Dothideomycetidae</taxon>
        <taxon>Dothideales</taxon>
        <taxon>Saccotheciaceae</taxon>
        <taxon>Aureobasidium</taxon>
    </lineage>
</organism>
<sequence length="1010" mass="107028">MYLLYLLNVVVLLSFSIGVSSSPVAQGTTSKCNARDIAIVKRTANEPTYFCTWWNSDTRTRTPFMELTVSQVNSACKCISKPSKGKRAATVDHPVLSKGQSVQSCRAEMSKQFTEPWHFCNFYTAYPRTTSPFRKYSAKSLLALCDCVEGKSIPSTTKKSSSKKTSATKTTIKTSSTKSSSSKKPTSSSSKKTSSSSKKSSLSSSSSKKSASSSSHKATPSSAKSTKTSSTTKVVSTSKSSTSSVRKTTSSSSMVSSTKKISRSTKAKTSSSASRSSSSKSSTSTSTKSLSSTKSSSKVLSSSRPSVHTTTSSKSSSTLLSSSKSSTTKASDSRGSSSSITSKSASSSSSSVSPTSSSTTQSSTSTPSAVPTETPTLRTDGQFYLRVANSAETVDGFYITTDDGYSLGHLDPVLFEIDSSGYLYQVAGSDKYWIGTSFDSVGKGYISSYDELGQYYTTNLRCAYDGDYLLSCATTSANGTFSPVTFSYMNLGSGFYEWFANSRPNDLPTMDLYVELAEASTPSTTSSSSSFASPTPSSTTSTPSTSTSSESATKTPTARTDGQFYIRVADDEAPSSEYYVFKGEVYTVGSSRHTLFQIDSNGYLYQSNVNQYTDSYIVIYDNGDISNYGAFGQYHPGNPRCSYDENYLLSCATTSADGILLPVTFSYDANLDWKGFYAPSSIPAMDFYVELAEPSTPSTTSSSSSTTSFTTLSTAVNTASPTTYYNTTSSLTSTTTTSSPALCTASSEDSDFGACLKSCSENPQCVGTSFNFDNGTCDYYYLDGACPTASRTPGVSASSTSTASATGSSTLSASITSSAGNSTSSGLATASPTTAPTCTLIPRIPNSGFEDGKNQTAWSTTGGYFSSWAPTTTNPYDGSLSGQFTFEQTEDYSRVSVYLVNTMSNLCPGFTYSISYHSSCHVPDTEYCSVSITTSEAIDDEKDSFVTSNPGTGWLAEHDVFSFTAASSTSTLYVFVGTTADNSGIGNIYLDDFSIALLDTQIIPQKRSSL</sequence>
<dbReference type="HOGENOM" id="CLU_297887_0_0_1"/>
<dbReference type="PANTHER" id="PTHR23216">
    <property type="entry name" value="NUCLEOLAR AND COILED-BODY PHOSPHOPROTEIN 1"/>
    <property type="match status" value="1"/>
</dbReference>
<proteinExistence type="predicted"/>
<keyword evidence="4" id="KW-1185">Reference proteome</keyword>
<dbReference type="STRING" id="1043003.A0A074VPG1"/>
<keyword evidence="2" id="KW-0732">Signal</keyword>
<feature type="region of interest" description="Disordered" evidence="1">
    <location>
        <begin position="153"/>
        <end position="376"/>
    </location>
</feature>
<reference evidence="3 4" key="1">
    <citation type="journal article" date="2014" name="BMC Genomics">
        <title>Genome sequencing of four Aureobasidium pullulans varieties: biotechnological potential, stress tolerance, and description of new species.</title>
        <authorList>
            <person name="Gostin Ar C."/>
            <person name="Ohm R.A."/>
            <person name="Kogej T."/>
            <person name="Sonjak S."/>
            <person name="Turk M."/>
            <person name="Zajc J."/>
            <person name="Zalar P."/>
            <person name="Grube M."/>
            <person name="Sun H."/>
            <person name="Han J."/>
            <person name="Sharma A."/>
            <person name="Chiniquy J."/>
            <person name="Ngan C.Y."/>
            <person name="Lipzen A."/>
            <person name="Barry K."/>
            <person name="Grigoriev I.V."/>
            <person name="Gunde-Cimerman N."/>
        </authorList>
    </citation>
    <scope>NUCLEOTIDE SEQUENCE [LARGE SCALE GENOMIC DNA]</scope>
    <source>
        <strain evidence="3 4">CBS 110374</strain>
    </source>
</reference>
<feature type="chain" id="PRO_5001702178" description="Apple domain-containing protein" evidence="2">
    <location>
        <begin position="22"/>
        <end position="1010"/>
    </location>
</feature>
<feature type="compositionally biased region" description="Low complexity" evidence="1">
    <location>
        <begin position="267"/>
        <end position="376"/>
    </location>
</feature>
<feature type="signal peptide" evidence="2">
    <location>
        <begin position="1"/>
        <end position="21"/>
    </location>
</feature>
<feature type="compositionally biased region" description="Low complexity" evidence="1">
    <location>
        <begin position="153"/>
        <end position="259"/>
    </location>
</feature>
<protein>
    <recommendedName>
        <fullName evidence="5">Apple domain-containing protein</fullName>
    </recommendedName>
</protein>
<evidence type="ECO:0000313" key="4">
    <source>
        <dbReference type="Proteomes" id="UP000030672"/>
    </source>
</evidence>
<evidence type="ECO:0000313" key="3">
    <source>
        <dbReference type="EMBL" id="KEQ59582.1"/>
    </source>
</evidence>
<dbReference type="PANTHER" id="PTHR23216:SF1">
    <property type="entry name" value="NUCLEOLAR AND COILED-BODY PHOSPHOPROTEIN 1"/>
    <property type="match status" value="1"/>
</dbReference>
<name>A0A074VPG1_AURM1</name>
<evidence type="ECO:0008006" key="5">
    <source>
        <dbReference type="Google" id="ProtNLM"/>
    </source>
</evidence>
<feature type="region of interest" description="Disordered" evidence="1">
    <location>
        <begin position="522"/>
        <end position="558"/>
    </location>
</feature>
<dbReference type="EMBL" id="KL584847">
    <property type="protein sequence ID" value="KEQ59582.1"/>
    <property type="molecule type" value="Genomic_DNA"/>
</dbReference>
<dbReference type="GO" id="GO:0005730">
    <property type="term" value="C:nucleolus"/>
    <property type="evidence" value="ECO:0007669"/>
    <property type="project" value="InterPro"/>
</dbReference>
<dbReference type="Proteomes" id="UP000030672">
    <property type="component" value="Unassembled WGS sequence"/>
</dbReference>